<accession>A0A8H5M340</accession>
<evidence type="ECO:0008006" key="3">
    <source>
        <dbReference type="Google" id="ProtNLM"/>
    </source>
</evidence>
<dbReference type="SUPFAM" id="SSF52047">
    <property type="entry name" value="RNI-like"/>
    <property type="match status" value="1"/>
</dbReference>
<comment type="caution">
    <text evidence="1">The sequence shown here is derived from an EMBL/GenBank/DDBJ whole genome shotgun (WGS) entry which is preliminary data.</text>
</comment>
<sequence length="496" mass="56526">MVDLPHEIWLHIAHFIPASVLEGLISVNSTFYDIAMDCRYRQISFAFLDHRMLRNIVRLKDPVVARRVRVLHAYPVFLKQFLDREQDSLLGRQSLRLRLTAFASQILEQKKSTRRNNFRRVQKFRTAADVVHALLDVFSGLPNVTDYHIMWSGLQAVPVSPVSFLAAIFKPNLRKLALDISLENVVKLLPPTCTPFNVEELDLIIRIDHFAPVSDRVLIMINHLAPAVARLKATLRKLVIQVWEPLDFSPLFLAIDRLPLLTHLTLGIPIEAPHLGDPYGLTKFLNRQSSTLRSLSFRATQYSGPGLTPDSMSIDDWVSCALADVHITHLRSLDISSSLFPFTASLSCLLQFSATITSLVLTGCYHTLADVANILDAFRCRPRNERLETLRLGSVALTPQLLDLLARELPNLYRLELLVREVTAHSDEYLPACDGVHGPPESQIDYFFCEMEKRRYPQWHLRRLKILLTSFPYRFPYGPHVEQLLAVCVPTIRGFS</sequence>
<evidence type="ECO:0000313" key="2">
    <source>
        <dbReference type="Proteomes" id="UP000565441"/>
    </source>
</evidence>
<dbReference type="AlphaFoldDB" id="A0A8H5M340"/>
<name>A0A8H5M340_9AGAR</name>
<dbReference type="Gene3D" id="3.80.10.10">
    <property type="entry name" value="Ribonuclease Inhibitor"/>
    <property type="match status" value="1"/>
</dbReference>
<proteinExistence type="predicted"/>
<dbReference type="EMBL" id="JAACJP010000016">
    <property type="protein sequence ID" value="KAF5379535.1"/>
    <property type="molecule type" value="Genomic_DNA"/>
</dbReference>
<reference evidence="1 2" key="1">
    <citation type="journal article" date="2020" name="ISME J.">
        <title>Uncovering the hidden diversity of litter-decomposition mechanisms in mushroom-forming fungi.</title>
        <authorList>
            <person name="Floudas D."/>
            <person name="Bentzer J."/>
            <person name="Ahren D."/>
            <person name="Johansson T."/>
            <person name="Persson P."/>
            <person name="Tunlid A."/>
        </authorList>
    </citation>
    <scope>NUCLEOTIDE SEQUENCE [LARGE SCALE GENOMIC DNA]</scope>
    <source>
        <strain evidence="1 2">CBS 661.87</strain>
    </source>
</reference>
<evidence type="ECO:0000313" key="1">
    <source>
        <dbReference type="EMBL" id="KAF5379535.1"/>
    </source>
</evidence>
<gene>
    <name evidence="1" type="ORF">D9615_006542</name>
</gene>
<dbReference type="Proteomes" id="UP000565441">
    <property type="component" value="Unassembled WGS sequence"/>
</dbReference>
<dbReference type="OrthoDB" id="2968423at2759"/>
<organism evidence="1 2">
    <name type="scientific">Tricholomella constricta</name>
    <dbReference type="NCBI Taxonomy" id="117010"/>
    <lineage>
        <taxon>Eukaryota</taxon>
        <taxon>Fungi</taxon>
        <taxon>Dikarya</taxon>
        <taxon>Basidiomycota</taxon>
        <taxon>Agaricomycotina</taxon>
        <taxon>Agaricomycetes</taxon>
        <taxon>Agaricomycetidae</taxon>
        <taxon>Agaricales</taxon>
        <taxon>Tricholomatineae</taxon>
        <taxon>Lyophyllaceae</taxon>
        <taxon>Tricholomella</taxon>
    </lineage>
</organism>
<dbReference type="InterPro" id="IPR032675">
    <property type="entry name" value="LRR_dom_sf"/>
</dbReference>
<protein>
    <recommendedName>
        <fullName evidence="3">F-box domain-containing protein</fullName>
    </recommendedName>
</protein>
<keyword evidence="2" id="KW-1185">Reference proteome</keyword>